<keyword evidence="2" id="KW-1185">Reference proteome</keyword>
<accession>A0A372INJ9</accession>
<reference evidence="1 2" key="1">
    <citation type="submission" date="2018-08" db="EMBL/GenBank/DDBJ databases">
        <title>Acidipila sp. 4G-K13, an acidobacterium isolated from forest soil.</title>
        <authorList>
            <person name="Gao Z.-H."/>
            <person name="Qiu L.-H."/>
        </authorList>
    </citation>
    <scope>NUCLEOTIDE SEQUENCE [LARGE SCALE GENOMIC DNA]</scope>
    <source>
        <strain evidence="1 2">4G-K13</strain>
    </source>
</reference>
<gene>
    <name evidence="1" type="ORF">D0Y96_12155</name>
</gene>
<sequence>MADSGGAVADDGAVEELTQTEGAFELAPDQKALTAAVIGMEEPRKGALIVSGTGLETADGVFEGEPKAAADVDGLGGRSFLKIVAHGLCTSFR</sequence>
<dbReference type="EMBL" id="QVQT01000004">
    <property type="protein sequence ID" value="RFU16163.1"/>
    <property type="molecule type" value="Genomic_DNA"/>
</dbReference>
<name>A0A372INJ9_9BACT</name>
<evidence type="ECO:0000313" key="2">
    <source>
        <dbReference type="Proteomes" id="UP000264702"/>
    </source>
</evidence>
<organism evidence="1 2">
    <name type="scientific">Paracidobacterium acidisoli</name>
    <dbReference type="NCBI Taxonomy" id="2303751"/>
    <lineage>
        <taxon>Bacteria</taxon>
        <taxon>Pseudomonadati</taxon>
        <taxon>Acidobacteriota</taxon>
        <taxon>Terriglobia</taxon>
        <taxon>Terriglobales</taxon>
        <taxon>Acidobacteriaceae</taxon>
        <taxon>Paracidobacterium</taxon>
    </lineage>
</organism>
<protein>
    <submittedName>
        <fullName evidence="1">Uncharacterized protein</fullName>
    </submittedName>
</protein>
<comment type="caution">
    <text evidence="1">The sequence shown here is derived from an EMBL/GenBank/DDBJ whole genome shotgun (WGS) entry which is preliminary data.</text>
</comment>
<dbReference type="AlphaFoldDB" id="A0A372INJ9"/>
<dbReference type="Proteomes" id="UP000264702">
    <property type="component" value="Unassembled WGS sequence"/>
</dbReference>
<proteinExistence type="predicted"/>
<evidence type="ECO:0000313" key="1">
    <source>
        <dbReference type="EMBL" id="RFU16163.1"/>
    </source>
</evidence>